<dbReference type="SUPFAM" id="SSF53300">
    <property type="entry name" value="vWA-like"/>
    <property type="match status" value="1"/>
</dbReference>
<reference evidence="3" key="1">
    <citation type="submission" date="2018-03" db="EMBL/GenBank/DDBJ databases">
        <title>Genome sequencing of Melaminivora sp. strain SC2-7.</title>
        <authorList>
            <person name="Kim S.-J."/>
            <person name="Heo J."/>
            <person name="Ahn J.-H."/>
            <person name="Kwon S.-W."/>
        </authorList>
    </citation>
    <scope>NUCLEOTIDE SEQUENCE [LARGE SCALE GENOMIC DNA]</scope>
    <source>
        <strain evidence="3">SC2-7</strain>
    </source>
</reference>
<accession>A0A2P1NJI5</accession>
<dbReference type="OrthoDB" id="5793213at2"/>
<dbReference type="PANTHER" id="PTHR43473">
    <property type="entry name" value="MAGNESIUM-CHELATASE SUBUNIT CHLD, CHLOROPLASTIC"/>
    <property type="match status" value="1"/>
</dbReference>
<protein>
    <submittedName>
        <fullName evidence="2">von willebrand factor type a</fullName>
    </submittedName>
</protein>
<keyword evidence="3" id="KW-1185">Reference proteome</keyword>
<dbReference type="InterPro" id="IPR036465">
    <property type="entry name" value="vWFA_dom_sf"/>
</dbReference>
<feature type="domain" description="VWFA" evidence="1">
    <location>
        <begin position="24"/>
        <end position="174"/>
    </location>
</feature>
<evidence type="ECO:0000259" key="1">
    <source>
        <dbReference type="SMART" id="SM00327"/>
    </source>
</evidence>
<name>A0A2P1NJI5_9BURK</name>
<dbReference type="Gene3D" id="3.40.50.410">
    <property type="entry name" value="von Willebrand factor, type A domain"/>
    <property type="match status" value="1"/>
</dbReference>
<dbReference type="InterPro" id="IPR002035">
    <property type="entry name" value="VWF_A"/>
</dbReference>
<dbReference type="Proteomes" id="UP000241829">
    <property type="component" value="Chromosome"/>
</dbReference>
<dbReference type="SMART" id="SM00327">
    <property type="entry name" value="VWA"/>
    <property type="match status" value="1"/>
</dbReference>
<dbReference type="AlphaFoldDB" id="A0A2P1NJI5"/>
<dbReference type="Pfam" id="PF13519">
    <property type="entry name" value="VWA_2"/>
    <property type="match status" value="1"/>
</dbReference>
<gene>
    <name evidence="2" type="ORF">C7H73_05375</name>
</gene>
<evidence type="ECO:0000313" key="3">
    <source>
        <dbReference type="Proteomes" id="UP000241829"/>
    </source>
</evidence>
<dbReference type="PANTHER" id="PTHR43473:SF2">
    <property type="entry name" value="MAGNESIUM-CHELATASE SUBUNIT CHLD, CHLOROPLASTIC"/>
    <property type="match status" value="1"/>
</dbReference>
<dbReference type="EMBL" id="CP027792">
    <property type="protein sequence ID" value="AVP57150.1"/>
    <property type="molecule type" value="Genomic_DNA"/>
</dbReference>
<organism evidence="2 3">
    <name type="scientific">Pulveribacter suum</name>
    <dbReference type="NCBI Taxonomy" id="2116657"/>
    <lineage>
        <taxon>Bacteria</taxon>
        <taxon>Pseudomonadati</taxon>
        <taxon>Pseudomonadota</taxon>
        <taxon>Betaproteobacteria</taxon>
        <taxon>Burkholderiales</taxon>
        <taxon>Comamonadaceae</taxon>
        <taxon>Pulveribacter</taxon>
    </lineage>
</organism>
<sequence length="179" mass="18912">MAARGAQSLQPQHLRRSARAAQAQALHCFVLDCSASMRAGGQLARAKGALHLLMQQAGRWRDQVALVVLDGTGARLALPPQRALAQGFASALAPLPGGGGTPLAAALQLADGVLGRHTRGARWLWLLTDGRTRASPPRPAHAQQLHVIDFETARPPLGRAPALAALWQAGYWPAGALWQ</sequence>
<evidence type="ECO:0000313" key="2">
    <source>
        <dbReference type="EMBL" id="AVP57150.1"/>
    </source>
</evidence>
<proteinExistence type="predicted"/>
<dbReference type="KEGG" id="melm:C7H73_05375"/>